<evidence type="ECO:0000256" key="5">
    <source>
        <dbReference type="ARBA" id="ARBA00023002"/>
    </source>
</evidence>
<evidence type="ECO:0000256" key="3">
    <source>
        <dbReference type="ARBA" id="ARBA00022617"/>
    </source>
</evidence>
<evidence type="ECO:0000313" key="8">
    <source>
        <dbReference type="EMBL" id="RAL08484.1"/>
    </source>
</evidence>
<dbReference type="GO" id="GO:0004497">
    <property type="term" value="F:monooxygenase activity"/>
    <property type="evidence" value="ECO:0007669"/>
    <property type="project" value="UniProtKB-KW"/>
</dbReference>
<keyword evidence="9" id="KW-1185">Reference proteome</keyword>
<dbReference type="RefSeq" id="XP_025547638.1">
    <property type="nucleotide sequence ID" value="XM_025697280.1"/>
</dbReference>
<dbReference type="AlphaFoldDB" id="A0A395HQF7"/>
<evidence type="ECO:0000313" key="9">
    <source>
        <dbReference type="Proteomes" id="UP000248961"/>
    </source>
</evidence>
<dbReference type="OrthoDB" id="73875at2759"/>
<sequence length="508" mass="56129">MRERYLPASTHWRGIQVASQRSYPSTTPTGREPIGLLEATDADHTRLRKAYSAAFSNQVLMAQESLVGSYVNKMITQLQARVADGTEVLDLQNWVSFCTFDIICALSFGEDFGCLDQERYHEWSGVYMMALVEALAGRPIRMLPSVTATAFLLICLFAPISTASSARSVSYRKRSDRLSFDKRRNPRVYEAIVGEVVVRTLAAAYPSIGKLFTVANAGQVARWAFRLNQNYCTSKAMSVTSLPAGLVSKALYTGLNSEHVIDKQVINYFIQAALSGYLSSGPRANLLPIPETFWLNVWQTANSALKALPPVGNPAGESPNTPDQRVMEAFGSNLNPGSLLATAAAINAAKGKIMGFTFPITIRPIEKLSAAAVKADSDEAVNQLLTAIRISFAVFEYFRDYRVVKQWNNVLQQVGLQCAHIEYVTGVSDLQNWWWLWAPDYFQAVENFAQGWATEAIRAAASAYIQARTAGRSLKTYDVVVAALSEFQSKIQMMKMPIMDADKTTITD</sequence>
<keyword evidence="4" id="KW-0479">Metal-binding</keyword>
<dbReference type="GO" id="GO:0016705">
    <property type="term" value="F:oxidoreductase activity, acting on paired donors, with incorporation or reduction of molecular oxygen"/>
    <property type="evidence" value="ECO:0007669"/>
    <property type="project" value="InterPro"/>
</dbReference>
<dbReference type="InterPro" id="IPR036396">
    <property type="entry name" value="Cyt_P450_sf"/>
</dbReference>
<dbReference type="Proteomes" id="UP000248961">
    <property type="component" value="Unassembled WGS sequence"/>
</dbReference>
<dbReference type="STRING" id="1450537.A0A395HQF7"/>
<dbReference type="PANTHER" id="PTHR24305">
    <property type="entry name" value="CYTOCHROME P450"/>
    <property type="match status" value="1"/>
</dbReference>
<evidence type="ECO:0008006" key="10">
    <source>
        <dbReference type="Google" id="ProtNLM"/>
    </source>
</evidence>
<comment type="cofactor">
    <cofactor evidence="1">
        <name>heme</name>
        <dbReference type="ChEBI" id="CHEBI:30413"/>
    </cofactor>
</comment>
<reference evidence="8 9" key="1">
    <citation type="submission" date="2018-02" db="EMBL/GenBank/DDBJ databases">
        <title>The genomes of Aspergillus section Nigri reveals drivers in fungal speciation.</title>
        <authorList>
            <consortium name="DOE Joint Genome Institute"/>
            <person name="Vesth T.C."/>
            <person name="Nybo J."/>
            <person name="Theobald S."/>
            <person name="Brandl J."/>
            <person name="Frisvad J.C."/>
            <person name="Nielsen K.F."/>
            <person name="Lyhne E.K."/>
            <person name="Kogle M.E."/>
            <person name="Kuo A."/>
            <person name="Riley R."/>
            <person name="Clum A."/>
            <person name="Nolan M."/>
            <person name="Lipzen A."/>
            <person name="Salamov A."/>
            <person name="Henrissat B."/>
            <person name="Wiebenga A."/>
            <person name="De vries R.P."/>
            <person name="Grigoriev I.V."/>
            <person name="Mortensen U.H."/>
            <person name="Andersen M.R."/>
            <person name="Baker S.E."/>
        </authorList>
    </citation>
    <scope>NUCLEOTIDE SEQUENCE [LARGE SCALE GENOMIC DNA]</scope>
    <source>
        <strain evidence="8 9">CBS 101889</strain>
    </source>
</reference>
<proteinExistence type="inferred from homology"/>
<keyword evidence="6" id="KW-0408">Iron</keyword>
<dbReference type="InterPro" id="IPR001128">
    <property type="entry name" value="Cyt_P450"/>
</dbReference>
<keyword evidence="7" id="KW-0503">Monooxygenase</keyword>
<dbReference type="GeneID" id="37201569"/>
<dbReference type="GO" id="GO:0005506">
    <property type="term" value="F:iron ion binding"/>
    <property type="evidence" value="ECO:0007669"/>
    <property type="project" value="InterPro"/>
</dbReference>
<evidence type="ECO:0000256" key="4">
    <source>
        <dbReference type="ARBA" id="ARBA00022723"/>
    </source>
</evidence>
<evidence type="ECO:0000256" key="6">
    <source>
        <dbReference type="ARBA" id="ARBA00023004"/>
    </source>
</evidence>
<dbReference type="PANTHER" id="PTHR24305:SF210">
    <property type="entry name" value="CYTOCHROME P450 MONOOXYGENASE ASQL-RELATED"/>
    <property type="match status" value="1"/>
</dbReference>
<evidence type="ECO:0000256" key="2">
    <source>
        <dbReference type="ARBA" id="ARBA00010617"/>
    </source>
</evidence>
<dbReference type="InterPro" id="IPR050121">
    <property type="entry name" value="Cytochrome_P450_monoxygenase"/>
</dbReference>
<dbReference type="Gene3D" id="1.10.630.10">
    <property type="entry name" value="Cytochrome P450"/>
    <property type="match status" value="1"/>
</dbReference>
<organism evidence="8 9">
    <name type="scientific">Aspergillus homomorphus (strain CBS 101889)</name>
    <dbReference type="NCBI Taxonomy" id="1450537"/>
    <lineage>
        <taxon>Eukaryota</taxon>
        <taxon>Fungi</taxon>
        <taxon>Dikarya</taxon>
        <taxon>Ascomycota</taxon>
        <taxon>Pezizomycotina</taxon>
        <taxon>Eurotiomycetes</taxon>
        <taxon>Eurotiomycetidae</taxon>
        <taxon>Eurotiales</taxon>
        <taxon>Aspergillaceae</taxon>
        <taxon>Aspergillus</taxon>
        <taxon>Aspergillus subgen. Circumdati</taxon>
    </lineage>
</organism>
<gene>
    <name evidence="8" type="ORF">BO97DRAFT_428310</name>
</gene>
<dbReference type="EMBL" id="KZ824313">
    <property type="protein sequence ID" value="RAL08484.1"/>
    <property type="molecule type" value="Genomic_DNA"/>
</dbReference>
<evidence type="ECO:0000256" key="1">
    <source>
        <dbReference type="ARBA" id="ARBA00001971"/>
    </source>
</evidence>
<keyword evidence="3" id="KW-0349">Heme</keyword>
<protein>
    <recommendedName>
        <fullName evidence="10">Cytochrome P450</fullName>
    </recommendedName>
</protein>
<comment type="similarity">
    <text evidence="2">Belongs to the cytochrome P450 family.</text>
</comment>
<dbReference type="SUPFAM" id="SSF48264">
    <property type="entry name" value="Cytochrome P450"/>
    <property type="match status" value="1"/>
</dbReference>
<keyword evidence="5" id="KW-0560">Oxidoreductase</keyword>
<dbReference type="GO" id="GO:0020037">
    <property type="term" value="F:heme binding"/>
    <property type="evidence" value="ECO:0007669"/>
    <property type="project" value="InterPro"/>
</dbReference>
<evidence type="ECO:0000256" key="7">
    <source>
        <dbReference type="ARBA" id="ARBA00023033"/>
    </source>
</evidence>
<name>A0A395HQF7_ASPHC</name>
<dbReference type="Pfam" id="PF00067">
    <property type="entry name" value="p450"/>
    <property type="match status" value="1"/>
</dbReference>
<dbReference type="VEuPathDB" id="FungiDB:BO97DRAFT_428310"/>
<accession>A0A395HQF7</accession>